<feature type="region of interest" description="Disordered" evidence="2">
    <location>
        <begin position="1"/>
        <end position="191"/>
    </location>
</feature>
<evidence type="ECO:0000313" key="3">
    <source>
        <dbReference type="EMBL" id="KAF9473228.1"/>
    </source>
</evidence>
<feature type="compositionally biased region" description="Pro residues" evidence="2">
    <location>
        <begin position="22"/>
        <end position="32"/>
    </location>
</feature>
<dbReference type="SUPFAM" id="SSF81901">
    <property type="entry name" value="HCP-like"/>
    <property type="match status" value="2"/>
</dbReference>
<reference evidence="3" key="1">
    <citation type="submission" date="2020-11" db="EMBL/GenBank/DDBJ databases">
        <authorList>
            <consortium name="DOE Joint Genome Institute"/>
            <person name="Ahrendt S."/>
            <person name="Riley R."/>
            <person name="Andreopoulos W."/>
            <person name="Labutti K."/>
            <person name="Pangilinan J."/>
            <person name="Ruiz-Duenas F.J."/>
            <person name="Barrasa J.M."/>
            <person name="Sanchez-Garcia M."/>
            <person name="Camarero S."/>
            <person name="Miyauchi S."/>
            <person name="Serrano A."/>
            <person name="Linde D."/>
            <person name="Babiker R."/>
            <person name="Drula E."/>
            <person name="Ayuso-Fernandez I."/>
            <person name="Pacheco R."/>
            <person name="Padilla G."/>
            <person name="Ferreira P."/>
            <person name="Barriuso J."/>
            <person name="Kellner H."/>
            <person name="Castanera R."/>
            <person name="Alfaro M."/>
            <person name="Ramirez L."/>
            <person name="Pisabarro A.G."/>
            <person name="Kuo A."/>
            <person name="Tritt A."/>
            <person name="Lipzen A."/>
            <person name="He G."/>
            <person name="Yan M."/>
            <person name="Ng V."/>
            <person name="Cullen D."/>
            <person name="Martin F."/>
            <person name="Rosso M.-N."/>
            <person name="Henrissat B."/>
            <person name="Hibbett D."/>
            <person name="Martinez A.T."/>
            <person name="Grigoriev I.V."/>
        </authorList>
    </citation>
    <scope>NUCLEOTIDE SEQUENCE</scope>
    <source>
        <strain evidence="3">CIRM-BRFM 674</strain>
    </source>
</reference>
<dbReference type="AlphaFoldDB" id="A0A9P6CV49"/>
<feature type="compositionally biased region" description="Low complexity" evidence="2">
    <location>
        <begin position="819"/>
        <end position="855"/>
    </location>
</feature>
<sequence length="875" mass="93725">MSAPPVPPLPPKPQSSIDSRYPGPPPPLPPLPNDLRLQEERYNTPSVYELESPPHFENPLIAPRPHRLDRSIPTNMARTLDDQIYAQQVPVSAPIQQQPQPWSPWTQQPNTALPAQQPRYYPPPPPTEQDFTQSLANLSMAPNPYPPPPQPPVQYQSPPPPPQQQPMYQQSPPRQQTLRSSPPPAQQSAMPSLTAPLPVLAQLQEAAQQVQNPAHDPALKIAWCHDVLFLADRASGAPPSTDPPIGPVVLKDAELDRLAHIAIPIVLQLASSHDPARGKMPPYVAEAINMRACLEATGAFPDLVRHNPRTAFRDFEAAARGGYSAAWFRLGRDYENFNDHLHAKECFERGVKANVESCLYRMGMAHLLGQLSLPQNPSVALPLLQRAALLASLTTPQPAYVYALLLLSEFTQVTVPPALLAPLIPPGSSPTLEARKHLERAAYLHFGAAQYKLGHAYEFAEPPFPFDPLLSVQYYSLASQQGEVEADMALSKWFLCGSGGAAAAAGRTEGAGGGFEKDEGLALTFAEKAARKGLPSAEFAMGYYAEVGVGQPRNLDKAMEWYQLAQSHGNADATARLQALSQPAPQQLSRQEHDAITETKLVRRRTQAAQRAETQPLSPPWEGNTFPTIREAEEMQNVPSSGVGGFAGAGVGAGAGAGRRRPNGRMVVDVIRKNSLAPNGLPINTPAQQQVPPRGRLPGLREQSPQRMDSGTTGTGSPKRMASPARRTESPGRVVGGRAPSPGRRLGGGGHATSASMGGGRADTSSVGMTNLTRLERMRLNLDDSSTSSLPISSSSSSLGQTPSTARPYGVGYTLTDGPAPSSSLPSAAGPMATPRPVQAPASTTTATPTGKKPQTFAEMGIHGAKVEDKDCVIM</sequence>
<dbReference type="Proteomes" id="UP000807469">
    <property type="component" value="Unassembled WGS sequence"/>
</dbReference>
<feature type="compositionally biased region" description="Low complexity" evidence="2">
    <location>
        <begin position="785"/>
        <end position="804"/>
    </location>
</feature>
<keyword evidence="4" id="KW-1185">Reference proteome</keyword>
<dbReference type="Gene3D" id="1.25.40.10">
    <property type="entry name" value="Tetratricopeptide repeat domain"/>
    <property type="match status" value="2"/>
</dbReference>
<evidence type="ECO:0000313" key="4">
    <source>
        <dbReference type="Proteomes" id="UP000807469"/>
    </source>
</evidence>
<feature type="compositionally biased region" description="Polar residues" evidence="2">
    <location>
        <begin position="703"/>
        <end position="716"/>
    </location>
</feature>
<proteinExistence type="predicted"/>
<organism evidence="3 4">
    <name type="scientific">Pholiota conissans</name>
    <dbReference type="NCBI Taxonomy" id="109636"/>
    <lineage>
        <taxon>Eukaryota</taxon>
        <taxon>Fungi</taxon>
        <taxon>Dikarya</taxon>
        <taxon>Basidiomycota</taxon>
        <taxon>Agaricomycotina</taxon>
        <taxon>Agaricomycetes</taxon>
        <taxon>Agaricomycetidae</taxon>
        <taxon>Agaricales</taxon>
        <taxon>Agaricineae</taxon>
        <taxon>Strophariaceae</taxon>
        <taxon>Pholiota</taxon>
    </lineage>
</organism>
<comment type="caution">
    <text evidence="3">The sequence shown here is derived from an EMBL/GenBank/DDBJ whole genome shotgun (WGS) entry which is preliminary data.</text>
</comment>
<feature type="compositionally biased region" description="Gly residues" evidence="2">
    <location>
        <begin position="745"/>
        <end position="761"/>
    </location>
</feature>
<feature type="region of interest" description="Disordered" evidence="2">
    <location>
        <begin position="784"/>
        <end position="855"/>
    </location>
</feature>
<keyword evidence="1" id="KW-0677">Repeat</keyword>
<protein>
    <submittedName>
        <fullName evidence="3">HCP-like protein</fullName>
    </submittedName>
</protein>
<dbReference type="EMBL" id="MU155460">
    <property type="protein sequence ID" value="KAF9473228.1"/>
    <property type="molecule type" value="Genomic_DNA"/>
</dbReference>
<dbReference type="PANTHER" id="PTHR46430">
    <property type="entry name" value="PROTEIN SKT5-RELATED"/>
    <property type="match status" value="1"/>
</dbReference>
<dbReference type="InterPro" id="IPR006597">
    <property type="entry name" value="Sel1-like"/>
</dbReference>
<dbReference type="InterPro" id="IPR011990">
    <property type="entry name" value="TPR-like_helical_dom_sf"/>
</dbReference>
<dbReference type="Pfam" id="PF08238">
    <property type="entry name" value="Sel1"/>
    <property type="match status" value="4"/>
</dbReference>
<dbReference type="OrthoDB" id="272077at2759"/>
<dbReference type="PANTHER" id="PTHR46430:SF2">
    <property type="entry name" value="CHITIN SYNTHASE REGULATORY FACTOR 4"/>
    <property type="match status" value="1"/>
</dbReference>
<evidence type="ECO:0000256" key="2">
    <source>
        <dbReference type="SAM" id="MobiDB-lite"/>
    </source>
</evidence>
<feature type="compositionally biased region" description="Pro residues" evidence="2">
    <location>
        <begin position="1"/>
        <end position="13"/>
    </location>
</feature>
<feature type="compositionally biased region" description="Low complexity" evidence="2">
    <location>
        <begin position="165"/>
        <end position="176"/>
    </location>
</feature>
<feature type="region of interest" description="Disordered" evidence="2">
    <location>
        <begin position="676"/>
        <end position="767"/>
    </location>
</feature>
<gene>
    <name evidence="3" type="ORF">BDN70DRAFT_886064</name>
</gene>
<feature type="compositionally biased region" description="Low complexity" evidence="2">
    <location>
        <begin position="94"/>
        <end position="119"/>
    </location>
</feature>
<dbReference type="InterPro" id="IPR051726">
    <property type="entry name" value="Chitin_Synth_Reg"/>
</dbReference>
<name>A0A9P6CV49_9AGAR</name>
<dbReference type="SMART" id="SM00671">
    <property type="entry name" value="SEL1"/>
    <property type="match status" value="5"/>
</dbReference>
<evidence type="ECO:0000256" key="1">
    <source>
        <dbReference type="ARBA" id="ARBA00022737"/>
    </source>
</evidence>
<feature type="compositionally biased region" description="Pro residues" evidence="2">
    <location>
        <begin position="143"/>
        <end position="164"/>
    </location>
</feature>
<accession>A0A9P6CV49</accession>